<evidence type="ECO:0000313" key="1">
    <source>
        <dbReference type="EMBL" id="AWP03352.1"/>
    </source>
</evidence>
<sequence length="135" mass="14378">MLVPYQRKQSEGSERPCSCGPAPVAVCKFTTAAVSTTAVNTSGCRASPVRAQLGGIFQLPSRVSAALRRLLKETNKHVHIDAVDNGSLAPGLFEGLIKADSTESDSPLRARLFIKGDERTVARSKIEAIAMNVVI</sequence>
<reference evidence="1 2" key="1">
    <citation type="submission" date="2017-12" db="EMBL/GenBank/DDBJ databases">
        <title>Integrating genomic resources of turbot (Scophthalmus maximus) in depth evaluation of genetic and physical mapping variation across individuals.</title>
        <authorList>
            <person name="Martinez P."/>
        </authorList>
    </citation>
    <scope>NUCLEOTIDE SEQUENCE [LARGE SCALE GENOMIC DNA]</scope>
</reference>
<name>A0A2U9BIH9_SCOMX</name>
<protein>
    <submittedName>
        <fullName evidence="1">Uncharacterized protein</fullName>
    </submittedName>
</protein>
<gene>
    <name evidence="1" type="ORF">SMAX5B_014263</name>
</gene>
<evidence type="ECO:0000313" key="2">
    <source>
        <dbReference type="Proteomes" id="UP000246464"/>
    </source>
</evidence>
<keyword evidence="2" id="KW-1185">Reference proteome</keyword>
<dbReference type="EMBL" id="CP026248">
    <property type="protein sequence ID" value="AWP03352.1"/>
    <property type="molecule type" value="Genomic_DNA"/>
</dbReference>
<proteinExistence type="predicted"/>
<dbReference type="AlphaFoldDB" id="A0A2U9BIH9"/>
<accession>A0A2U9BIH9</accession>
<dbReference type="Proteomes" id="UP000246464">
    <property type="component" value="Chromosome 6"/>
</dbReference>
<organism evidence="1 2">
    <name type="scientific">Scophthalmus maximus</name>
    <name type="common">Turbot</name>
    <name type="synonym">Psetta maxima</name>
    <dbReference type="NCBI Taxonomy" id="52904"/>
    <lineage>
        <taxon>Eukaryota</taxon>
        <taxon>Metazoa</taxon>
        <taxon>Chordata</taxon>
        <taxon>Craniata</taxon>
        <taxon>Vertebrata</taxon>
        <taxon>Euteleostomi</taxon>
        <taxon>Actinopterygii</taxon>
        <taxon>Neopterygii</taxon>
        <taxon>Teleostei</taxon>
        <taxon>Neoteleostei</taxon>
        <taxon>Acanthomorphata</taxon>
        <taxon>Carangaria</taxon>
        <taxon>Pleuronectiformes</taxon>
        <taxon>Pleuronectoidei</taxon>
        <taxon>Scophthalmidae</taxon>
        <taxon>Scophthalmus</taxon>
    </lineage>
</organism>